<keyword evidence="1" id="KW-0812">Transmembrane</keyword>
<keyword evidence="1" id="KW-1133">Transmembrane helix</keyword>
<protein>
    <recommendedName>
        <fullName evidence="4">DUF4230 domain-containing protein</fullName>
    </recommendedName>
</protein>
<dbReference type="InterPro" id="IPR025324">
    <property type="entry name" value="DUF4230"/>
</dbReference>
<name>A0A174LAN5_9ACTN</name>
<dbReference type="PROSITE" id="PS51257">
    <property type="entry name" value="PROKAR_LIPOPROTEIN"/>
    <property type="match status" value="1"/>
</dbReference>
<gene>
    <name evidence="2" type="ORF">ERS852514_01404</name>
</gene>
<proteinExistence type="predicted"/>
<dbReference type="EMBL" id="CZAQ01000025">
    <property type="protein sequence ID" value="CUP21223.1"/>
    <property type="molecule type" value="Genomic_DNA"/>
</dbReference>
<dbReference type="AlphaFoldDB" id="A0A174LAN5"/>
<dbReference type="Proteomes" id="UP000095454">
    <property type="component" value="Unassembled WGS sequence"/>
</dbReference>
<reference evidence="2 3" key="1">
    <citation type="submission" date="2015-09" db="EMBL/GenBank/DDBJ databases">
        <authorList>
            <consortium name="Pathogen Informatics"/>
        </authorList>
    </citation>
    <scope>NUCLEOTIDE SEQUENCE [LARGE SCALE GENOMIC DNA]</scope>
    <source>
        <strain evidence="2 3">2789STDY5834902</strain>
    </source>
</reference>
<evidence type="ECO:0000313" key="3">
    <source>
        <dbReference type="Proteomes" id="UP000095454"/>
    </source>
</evidence>
<evidence type="ECO:0000256" key="1">
    <source>
        <dbReference type="SAM" id="Phobius"/>
    </source>
</evidence>
<keyword evidence="1" id="KW-0472">Membrane</keyword>
<evidence type="ECO:0008006" key="4">
    <source>
        <dbReference type="Google" id="ProtNLM"/>
    </source>
</evidence>
<accession>A0A174LAN5</accession>
<feature type="transmembrane region" description="Helical" evidence="1">
    <location>
        <begin position="14"/>
        <end position="35"/>
    </location>
</feature>
<organism evidence="2 3">
    <name type="scientific">Collinsella aerofaciens</name>
    <dbReference type="NCBI Taxonomy" id="74426"/>
    <lineage>
        <taxon>Bacteria</taxon>
        <taxon>Bacillati</taxon>
        <taxon>Actinomycetota</taxon>
        <taxon>Coriobacteriia</taxon>
        <taxon>Coriobacteriales</taxon>
        <taxon>Coriobacteriaceae</taxon>
        <taxon>Collinsella</taxon>
    </lineage>
</organism>
<sequence length="214" mass="23899">MTRTNLFTTITQKLIFGGLLAVTAVATAGCIWLYLTRNPTTITDDSIREEIAPVVKLVTYEYNFTQLLSIDEAGNPLGWENPLTSKRYVATIDGKADIGIDADKMKIEIKRVDMNDENSEVKSVKVTLPHSEITSFSTDPNTLKKYVEDNGFLNWNQVSTDDLNGLLKKAKKEQTKKVEESDMLKESDDRASGLIEKQVKALCGDDVDINVTFK</sequence>
<dbReference type="Pfam" id="PF14014">
    <property type="entry name" value="DUF4230"/>
    <property type="match status" value="1"/>
</dbReference>
<dbReference type="RefSeq" id="WP_055252198.1">
    <property type="nucleotide sequence ID" value="NZ_CABIXX010000025.1"/>
</dbReference>
<evidence type="ECO:0000313" key="2">
    <source>
        <dbReference type="EMBL" id="CUP21223.1"/>
    </source>
</evidence>